<evidence type="ECO:0000313" key="3">
    <source>
        <dbReference type="Proteomes" id="UP001341281"/>
    </source>
</evidence>
<dbReference type="AlphaFoldDB" id="A0AAQ3PG66"/>
<proteinExistence type="predicted"/>
<feature type="compositionally biased region" description="Polar residues" evidence="1">
    <location>
        <begin position="23"/>
        <end position="37"/>
    </location>
</feature>
<dbReference type="Proteomes" id="UP001341281">
    <property type="component" value="Chromosome 01"/>
</dbReference>
<organism evidence="2 3">
    <name type="scientific">Paspalum notatum var. saurae</name>
    <dbReference type="NCBI Taxonomy" id="547442"/>
    <lineage>
        <taxon>Eukaryota</taxon>
        <taxon>Viridiplantae</taxon>
        <taxon>Streptophyta</taxon>
        <taxon>Embryophyta</taxon>
        <taxon>Tracheophyta</taxon>
        <taxon>Spermatophyta</taxon>
        <taxon>Magnoliopsida</taxon>
        <taxon>Liliopsida</taxon>
        <taxon>Poales</taxon>
        <taxon>Poaceae</taxon>
        <taxon>PACMAD clade</taxon>
        <taxon>Panicoideae</taxon>
        <taxon>Andropogonodae</taxon>
        <taxon>Paspaleae</taxon>
        <taxon>Paspalinae</taxon>
        <taxon>Paspalum</taxon>
    </lineage>
</organism>
<protein>
    <submittedName>
        <fullName evidence="2">Uncharacterized protein</fullName>
    </submittedName>
</protein>
<reference evidence="2 3" key="1">
    <citation type="submission" date="2024-02" db="EMBL/GenBank/DDBJ databases">
        <title>High-quality chromosome-scale genome assembly of Pensacola bahiagrass (Paspalum notatum Flugge var. saurae).</title>
        <authorList>
            <person name="Vega J.M."/>
            <person name="Podio M."/>
            <person name="Orjuela J."/>
            <person name="Siena L.A."/>
            <person name="Pessino S.C."/>
            <person name="Combes M.C."/>
            <person name="Mariac C."/>
            <person name="Albertini E."/>
            <person name="Pupilli F."/>
            <person name="Ortiz J.P.A."/>
            <person name="Leblanc O."/>
        </authorList>
    </citation>
    <scope>NUCLEOTIDE SEQUENCE [LARGE SCALE GENOMIC DNA]</scope>
    <source>
        <strain evidence="2">R1</strain>
        <tissue evidence="2">Leaf</tissue>
    </source>
</reference>
<gene>
    <name evidence="2" type="ORF">U9M48_002563</name>
</gene>
<name>A0AAQ3PG66_PASNO</name>
<feature type="region of interest" description="Disordered" evidence="1">
    <location>
        <begin position="1"/>
        <end position="86"/>
    </location>
</feature>
<keyword evidence="3" id="KW-1185">Reference proteome</keyword>
<accession>A0AAQ3PG66</accession>
<evidence type="ECO:0000313" key="2">
    <source>
        <dbReference type="EMBL" id="WVZ51415.1"/>
    </source>
</evidence>
<evidence type="ECO:0000256" key="1">
    <source>
        <dbReference type="SAM" id="MobiDB-lite"/>
    </source>
</evidence>
<sequence length="111" mass="11947">MRVAAVSACPGRLRGRRAPPPSSTSGRQRAPDSTAQPPTRRGLRDQMQMPPSLAGPATLPPPTDVASPTARPPAATVTSRRSPRLSCEISRTGRLNLHKSYHTVLKKDFDI</sequence>
<dbReference type="EMBL" id="CP144745">
    <property type="protein sequence ID" value="WVZ51415.1"/>
    <property type="molecule type" value="Genomic_DNA"/>
</dbReference>